<gene>
    <name evidence="1" type="ORF">COW81_00775</name>
</gene>
<proteinExistence type="predicted"/>
<name>A0A2H0DZM8_9BACT</name>
<comment type="caution">
    <text evidence="1">The sequence shown here is derived from an EMBL/GenBank/DDBJ whole genome shotgun (WGS) entry which is preliminary data.</text>
</comment>
<dbReference type="EMBL" id="PCTT01000010">
    <property type="protein sequence ID" value="PIP87338.1"/>
    <property type="molecule type" value="Genomic_DNA"/>
</dbReference>
<evidence type="ECO:0000313" key="1">
    <source>
        <dbReference type="EMBL" id="PIP87338.1"/>
    </source>
</evidence>
<protein>
    <submittedName>
        <fullName evidence="1">Uncharacterized protein</fullName>
    </submittedName>
</protein>
<dbReference type="AlphaFoldDB" id="A0A2H0DZM8"/>
<sequence>MDEKKIPFRYLVSEITKDPKTRDEFYSGVSKGVPFVIEHKGKKYLFRSPKSLSAFIRDKETQKIKHKSLLNFLERIKHFKTKEGRNIFVAILAASFLGVVRGEEMYADFPCHCSYCSSSRSVEVVS</sequence>
<organism evidence="1 2">
    <name type="scientific">Candidatus Campbellbacteria bacterium CG22_combo_CG10-13_8_21_14_all_36_13</name>
    <dbReference type="NCBI Taxonomy" id="1974529"/>
    <lineage>
        <taxon>Bacteria</taxon>
        <taxon>Candidatus Campbelliibacteriota</taxon>
    </lineage>
</organism>
<accession>A0A2H0DZM8</accession>
<reference evidence="1 2" key="1">
    <citation type="submission" date="2017-09" db="EMBL/GenBank/DDBJ databases">
        <title>Depth-based differentiation of microbial function through sediment-hosted aquifers and enrichment of novel symbionts in the deep terrestrial subsurface.</title>
        <authorList>
            <person name="Probst A.J."/>
            <person name="Ladd B."/>
            <person name="Jarett J.K."/>
            <person name="Geller-Mcgrath D.E."/>
            <person name="Sieber C.M."/>
            <person name="Emerson J.B."/>
            <person name="Anantharaman K."/>
            <person name="Thomas B.C."/>
            <person name="Malmstrom R."/>
            <person name="Stieglmeier M."/>
            <person name="Klingl A."/>
            <person name="Woyke T."/>
            <person name="Ryan C.M."/>
            <person name="Banfield J.F."/>
        </authorList>
    </citation>
    <scope>NUCLEOTIDE SEQUENCE [LARGE SCALE GENOMIC DNA]</scope>
    <source>
        <strain evidence="1">CG22_combo_CG10-13_8_21_14_all_36_13</strain>
    </source>
</reference>
<evidence type="ECO:0000313" key="2">
    <source>
        <dbReference type="Proteomes" id="UP000231143"/>
    </source>
</evidence>
<dbReference type="Proteomes" id="UP000231143">
    <property type="component" value="Unassembled WGS sequence"/>
</dbReference>